<feature type="non-terminal residue" evidence="2">
    <location>
        <position position="1"/>
    </location>
</feature>
<name>A0A8S3D2B1_9BILA</name>
<dbReference type="EMBL" id="CAJOBH010195856">
    <property type="protein sequence ID" value="CAF4975319.1"/>
    <property type="molecule type" value="Genomic_DNA"/>
</dbReference>
<dbReference type="Proteomes" id="UP000681967">
    <property type="component" value="Unassembled WGS sequence"/>
</dbReference>
<comment type="caution">
    <text evidence="2">The sequence shown here is derived from an EMBL/GenBank/DDBJ whole genome shotgun (WGS) entry which is preliminary data.</text>
</comment>
<dbReference type="GO" id="GO:0099604">
    <property type="term" value="F:ligand-gated calcium channel activity"/>
    <property type="evidence" value="ECO:0007669"/>
    <property type="project" value="TreeGrafter"/>
</dbReference>
<dbReference type="InterPro" id="IPR050927">
    <property type="entry name" value="TRPM"/>
</dbReference>
<gene>
    <name evidence="2" type="ORF">BYL167_LOCUS54710</name>
</gene>
<proteinExistence type="predicted"/>
<reference evidence="2" key="1">
    <citation type="submission" date="2021-02" db="EMBL/GenBank/DDBJ databases">
        <authorList>
            <person name="Nowell W R."/>
        </authorList>
    </citation>
    <scope>NUCLEOTIDE SEQUENCE</scope>
</reference>
<dbReference type="PANTHER" id="PTHR13800:SF12">
    <property type="entry name" value="TRANSIENT RECEPTOR POTENTIAL CATION CHANNEL SUBFAMILY M MEMBER-LIKE 2"/>
    <property type="match status" value="1"/>
</dbReference>
<evidence type="ECO:0000259" key="1">
    <source>
        <dbReference type="Pfam" id="PF18139"/>
    </source>
</evidence>
<evidence type="ECO:0000313" key="2">
    <source>
        <dbReference type="EMBL" id="CAF4975319.1"/>
    </source>
</evidence>
<sequence length="81" mass="9192">DNKSNRAQFICIPPDASVTHVKKLMLRHWCQHKPSLVISITGGAKNYNMSGKLLRAFRRGLRKVATTTGTKIIHQFIFTLE</sequence>
<protein>
    <recommendedName>
        <fullName evidence="1">TRPM SLOG domain-containing protein</fullName>
    </recommendedName>
</protein>
<evidence type="ECO:0000313" key="3">
    <source>
        <dbReference type="Proteomes" id="UP000681967"/>
    </source>
</evidence>
<feature type="domain" description="TRPM SLOG" evidence="1">
    <location>
        <begin position="7"/>
        <end position="74"/>
    </location>
</feature>
<accession>A0A8S3D2B1</accession>
<dbReference type="AlphaFoldDB" id="A0A8S3D2B1"/>
<organism evidence="2 3">
    <name type="scientific">Rotaria magnacalcarata</name>
    <dbReference type="NCBI Taxonomy" id="392030"/>
    <lineage>
        <taxon>Eukaryota</taxon>
        <taxon>Metazoa</taxon>
        <taxon>Spiralia</taxon>
        <taxon>Gnathifera</taxon>
        <taxon>Rotifera</taxon>
        <taxon>Eurotatoria</taxon>
        <taxon>Bdelloidea</taxon>
        <taxon>Philodinida</taxon>
        <taxon>Philodinidae</taxon>
        <taxon>Rotaria</taxon>
    </lineage>
</organism>
<dbReference type="Pfam" id="PF18139">
    <property type="entry name" value="LSDAT_euk"/>
    <property type="match status" value="1"/>
</dbReference>
<dbReference type="InterPro" id="IPR041491">
    <property type="entry name" value="TRPM_SLOG"/>
</dbReference>
<dbReference type="PANTHER" id="PTHR13800">
    <property type="entry name" value="TRANSIENT RECEPTOR POTENTIAL CATION CHANNEL, SUBFAMILY M, MEMBER 6"/>
    <property type="match status" value="1"/>
</dbReference>
<dbReference type="GO" id="GO:0005886">
    <property type="term" value="C:plasma membrane"/>
    <property type="evidence" value="ECO:0007669"/>
    <property type="project" value="TreeGrafter"/>
</dbReference>